<evidence type="ECO:0000313" key="2">
    <source>
        <dbReference type="EMBL" id="KAJ7606492.1"/>
    </source>
</evidence>
<dbReference type="InterPro" id="IPR029058">
    <property type="entry name" value="AB_hydrolase_fold"/>
</dbReference>
<comment type="caution">
    <text evidence="2">The sequence shown here is derived from an EMBL/GenBank/DDBJ whole genome shotgun (WGS) entry which is preliminary data.</text>
</comment>
<organism evidence="2 3">
    <name type="scientific">Roridomyces roridus</name>
    <dbReference type="NCBI Taxonomy" id="1738132"/>
    <lineage>
        <taxon>Eukaryota</taxon>
        <taxon>Fungi</taxon>
        <taxon>Dikarya</taxon>
        <taxon>Basidiomycota</taxon>
        <taxon>Agaricomycotina</taxon>
        <taxon>Agaricomycetes</taxon>
        <taxon>Agaricomycetidae</taxon>
        <taxon>Agaricales</taxon>
        <taxon>Marasmiineae</taxon>
        <taxon>Mycenaceae</taxon>
        <taxon>Roridomyces</taxon>
    </lineage>
</organism>
<keyword evidence="3" id="KW-1185">Reference proteome</keyword>
<dbReference type="GO" id="GO:0016787">
    <property type="term" value="F:hydrolase activity"/>
    <property type="evidence" value="ECO:0007669"/>
    <property type="project" value="UniProtKB-KW"/>
</dbReference>
<name>A0AAD7B171_9AGAR</name>
<dbReference type="InterPro" id="IPR000073">
    <property type="entry name" value="AB_hydrolase_1"/>
</dbReference>
<reference evidence="2" key="1">
    <citation type="submission" date="2023-03" db="EMBL/GenBank/DDBJ databases">
        <title>Massive genome expansion in bonnet fungi (Mycena s.s.) driven by repeated elements and novel gene families across ecological guilds.</title>
        <authorList>
            <consortium name="Lawrence Berkeley National Laboratory"/>
            <person name="Harder C.B."/>
            <person name="Miyauchi S."/>
            <person name="Viragh M."/>
            <person name="Kuo A."/>
            <person name="Thoen E."/>
            <person name="Andreopoulos B."/>
            <person name="Lu D."/>
            <person name="Skrede I."/>
            <person name="Drula E."/>
            <person name="Henrissat B."/>
            <person name="Morin E."/>
            <person name="Kohler A."/>
            <person name="Barry K."/>
            <person name="LaButti K."/>
            <person name="Morin E."/>
            <person name="Salamov A."/>
            <person name="Lipzen A."/>
            <person name="Mereny Z."/>
            <person name="Hegedus B."/>
            <person name="Baldrian P."/>
            <person name="Stursova M."/>
            <person name="Weitz H."/>
            <person name="Taylor A."/>
            <person name="Grigoriev I.V."/>
            <person name="Nagy L.G."/>
            <person name="Martin F."/>
            <person name="Kauserud H."/>
        </authorList>
    </citation>
    <scope>NUCLEOTIDE SEQUENCE</scope>
    <source>
        <strain evidence="2">9284</strain>
    </source>
</reference>
<dbReference type="Proteomes" id="UP001221142">
    <property type="component" value="Unassembled WGS sequence"/>
</dbReference>
<sequence>IQISYTDSGVPSGSQDYKTIVIVHGMLFNKRKYGFDPLHAYAAKYNTRIICPARRGYPGSTPFTPAEVAEMEAGSKTVQERLARQVGWFLLHLIEKGTITDGGGIVLVGWSLGNATTLSLLGAEPGVIEHEVYHVLEKHLRRLVLYDPPYGVLGHPAPPPQTPMYNPYFDPELSAFYDHPGIHSLASTGVNW</sequence>
<gene>
    <name evidence="2" type="ORF">FB45DRAFT_683261</name>
</gene>
<proteinExistence type="predicted"/>
<keyword evidence="2" id="KW-0378">Hydrolase</keyword>
<feature type="non-terminal residue" evidence="2">
    <location>
        <position position="1"/>
    </location>
</feature>
<dbReference type="AlphaFoldDB" id="A0AAD7B171"/>
<feature type="domain" description="AB hydrolase-1" evidence="1">
    <location>
        <begin position="20"/>
        <end position="172"/>
    </location>
</feature>
<evidence type="ECO:0000313" key="3">
    <source>
        <dbReference type="Proteomes" id="UP001221142"/>
    </source>
</evidence>
<dbReference type="Pfam" id="PF12697">
    <property type="entry name" value="Abhydrolase_6"/>
    <property type="match status" value="1"/>
</dbReference>
<protein>
    <submittedName>
        <fullName evidence="2">Alpha/Beta hydrolase protein</fullName>
    </submittedName>
</protein>
<evidence type="ECO:0000259" key="1">
    <source>
        <dbReference type="Pfam" id="PF12697"/>
    </source>
</evidence>
<dbReference type="SUPFAM" id="SSF53474">
    <property type="entry name" value="alpha/beta-Hydrolases"/>
    <property type="match status" value="1"/>
</dbReference>
<dbReference type="EMBL" id="JARKIF010000057">
    <property type="protein sequence ID" value="KAJ7606492.1"/>
    <property type="molecule type" value="Genomic_DNA"/>
</dbReference>
<dbReference type="Gene3D" id="3.40.50.1820">
    <property type="entry name" value="alpha/beta hydrolase"/>
    <property type="match status" value="1"/>
</dbReference>
<feature type="non-terminal residue" evidence="2">
    <location>
        <position position="192"/>
    </location>
</feature>
<accession>A0AAD7B171</accession>